<dbReference type="GO" id="GO:0006351">
    <property type="term" value="P:DNA-templated transcription"/>
    <property type="evidence" value="ECO:0007669"/>
    <property type="project" value="TreeGrafter"/>
</dbReference>
<dbReference type="GO" id="GO:0043565">
    <property type="term" value="F:sequence-specific DNA binding"/>
    <property type="evidence" value="ECO:0007669"/>
    <property type="project" value="TreeGrafter"/>
</dbReference>
<dbReference type="PANTHER" id="PTHR30537">
    <property type="entry name" value="HTH-TYPE TRANSCRIPTIONAL REGULATOR"/>
    <property type="match status" value="1"/>
</dbReference>
<dbReference type="InterPro" id="IPR000847">
    <property type="entry name" value="LysR_HTH_N"/>
</dbReference>
<dbReference type="EMBL" id="JACIEB010000003">
    <property type="protein sequence ID" value="MBB3981915.1"/>
    <property type="molecule type" value="Genomic_DNA"/>
</dbReference>
<keyword evidence="4" id="KW-0804">Transcription</keyword>
<accession>A0A7W6DJP3</accession>
<dbReference type="Pfam" id="PF03466">
    <property type="entry name" value="LysR_substrate"/>
    <property type="match status" value="1"/>
</dbReference>
<reference evidence="6 7" key="1">
    <citation type="submission" date="2020-08" db="EMBL/GenBank/DDBJ databases">
        <title>Genomic Encyclopedia of Type Strains, Phase IV (KMG-IV): sequencing the most valuable type-strain genomes for metagenomic binning, comparative biology and taxonomic classification.</title>
        <authorList>
            <person name="Goeker M."/>
        </authorList>
    </citation>
    <scope>NUCLEOTIDE SEQUENCE [LARGE SCALE GENOMIC DNA]</scope>
    <source>
        <strain evidence="6 7">DSM 29348</strain>
    </source>
</reference>
<evidence type="ECO:0000256" key="4">
    <source>
        <dbReference type="ARBA" id="ARBA00023163"/>
    </source>
</evidence>
<name>A0A7W6DJP3_9SPHN</name>
<organism evidence="6 7">
    <name type="scientific">Sphingobium fontiphilum</name>
    <dbReference type="NCBI Taxonomy" id="944425"/>
    <lineage>
        <taxon>Bacteria</taxon>
        <taxon>Pseudomonadati</taxon>
        <taxon>Pseudomonadota</taxon>
        <taxon>Alphaproteobacteria</taxon>
        <taxon>Sphingomonadales</taxon>
        <taxon>Sphingomonadaceae</taxon>
        <taxon>Sphingobium</taxon>
    </lineage>
</organism>
<gene>
    <name evidence="6" type="ORF">GGR44_001574</name>
</gene>
<protein>
    <submittedName>
        <fullName evidence="6">DNA-binding transcriptional LysR family regulator</fullName>
    </submittedName>
</protein>
<dbReference type="InterPro" id="IPR036390">
    <property type="entry name" value="WH_DNA-bd_sf"/>
</dbReference>
<evidence type="ECO:0000256" key="2">
    <source>
        <dbReference type="ARBA" id="ARBA00023015"/>
    </source>
</evidence>
<keyword evidence="7" id="KW-1185">Reference proteome</keyword>
<keyword evidence="2" id="KW-0805">Transcription regulation</keyword>
<dbReference type="InterPro" id="IPR005119">
    <property type="entry name" value="LysR_subst-bd"/>
</dbReference>
<dbReference type="Gene3D" id="3.40.190.290">
    <property type="match status" value="1"/>
</dbReference>
<dbReference type="AlphaFoldDB" id="A0A7W6DJP3"/>
<feature type="domain" description="HTH lysR-type" evidence="5">
    <location>
        <begin position="2"/>
        <end position="59"/>
    </location>
</feature>
<proteinExistence type="inferred from homology"/>
<dbReference type="PANTHER" id="PTHR30537:SF3">
    <property type="entry name" value="TRANSCRIPTIONAL REGULATORY PROTEIN"/>
    <property type="match status" value="1"/>
</dbReference>
<evidence type="ECO:0000256" key="3">
    <source>
        <dbReference type="ARBA" id="ARBA00023125"/>
    </source>
</evidence>
<dbReference type="SUPFAM" id="SSF46785">
    <property type="entry name" value="Winged helix' DNA-binding domain"/>
    <property type="match status" value="1"/>
</dbReference>
<dbReference type="Gene3D" id="1.10.10.10">
    <property type="entry name" value="Winged helix-like DNA-binding domain superfamily/Winged helix DNA-binding domain"/>
    <property type="match status" value="1"/>
</dbReference>
<dbReference type="PROSITE" id="PS50931">
    <property type="entry name" value="HTH_LYSR"/>
    <property type="match status" value="1"/>
</dbReference>
<dbReference type="Pfam" id="PF00126">
    <property type="entry name" value="HTH_1"/>
    <property type="match status" value="1"/>
</dbReference>
<evidence type="ECO:0000259" key="5">
    <source>
        <dbReference type="PROSITE" id="PS50931"/>
    </source>
</evidence>
<evidence type="ECO:0000256" key="1">
    <source>
        <dbReference type="ARBA" id="ARBA00009437"/>
    </source>
</evidence>
<dbReference type="SUPFAM" id="SSF53850">
    <property type="entry name" value="Periplasmic binding protein-like II"/>
    <property type="match status" value="1"/>
</dbReference>
<dbReference type="GO" id="GO:0003700">
    <property type="term" value="F:DNA-binding transcription factor activity"/>
    <property type="evidence" value="ECO:0007669"/>
    <property type="project" value="InterPro"/>
</dbReference>
<dbReference type="InterPro" id="IPR058163">
    <property type="entry name" value="LysR-type_TF_proteobact-type"/>
</dbReference>
<keyword evidence="3 6" id="KW-0238">DNA-binding</keyword>
<evidence type="ECO:0000313" key="7">
    <source>
        <dbReference type="Proteomes" id="UP000552757"/>
    </source>
</evidence>
<comment type="similarity">
    <text evidence="1">Belongs to the LysR transcriptional regulatory family.</text>
</comment>
<comment type="caution">
    <text evidence="6">The sequence shown here is derived from an EMBL/GenBank/DDBJ whole genome shotgun (WGS) entry which is preliminary data.</text>
</comment>
<sequence>MLSSDELRLFLAVMREGNMLAAARRVGVDHSTIARRITSLEATLGARLFDRSPRGVTPTRAAFALVGHAERIESELLAAAGSVAGRDREIEGTVRLATPEACASHLVAPHVAMLRARHPRLTLELASESRAASLSKREADIAVMLKPPPKGRLVTRKLADYRLGLYASRDYLDRHGAPAARTDLNRHDFVSYIEELAGFPEMIALDQILPGARIGFRSSSSAAQHAAVASGMGIGVLHVFAAQDDDRLTRILPDEIEVWRSYWLVMHADLQRLPRVRATVEFMDEVVRAIRERL</sequence>
<dbReference type="RefSeq" id="WP_183955017.1">
    <property type="nucleotide sequence ID" value="NZ_JACIEB010000003.1"/>
</dbReference>
<dbReference type="InterPro" id="IPR036388">
    <property type="entry name" value="WH-like_DNA-bd_sf"/>
</dbReference>
<evidence type="ECO:0000313" key="6">
    <source>
        <dbReference type="EMBL" id="MBB3981915.1"/>
    </source>
</evidence>
<dbReference type="Proteomes" id="UP000552757">
    <property type="component" value="Unassembled WGS sequence"/>
</dbReference>